<name>A0A1H6ZT92_9FIRM</name>
<protein>
    <submittedName>
        <fullName evidence="1">Uncharacterized protein</fullName>
    </submittedName>
</protein>
<keyword evidence="2" id="KW-1185">Reference proteome</keyword>
<dbReference type="RefSeq" id="WP_091831619.1">
    <property type="nucleotide sequence ID" value="NZ_FNZK01000010.1"/>
</dbReference>
<organism evidence="1 2">
    <name type="scientific">Propionispira arboris</name>
    <dbReference type="NCBI Taxonomy" id="84035"/>
    <lineage>
        <taxon>Bacteria</taxon>
        <taxon>Bacillati</taxon>
        <taxon>Bacillota</taxon>
        <taxon>Negativicutes</taxon>
        <taxon>Selenomonadales</taxon>
        <taxon>Selenomonadaceae</taxon>
        <taxon>Propionispira</taxon>
    </lineage>
</organism>
<evidence type="ECO:0000313" key="2">
    <source>
        <dbReference type="Proteomes" id="UP000199662"/>
    </source>
</evidence>
<sequence>MQNEEIYFIQNALIHRIIENIKEETIYNQEIQKILAQAVMRNNHQTIMDRLALMNGLIGQIYENLSLRNYRRVMHLLIILELQKRKLMIVGESLIS</sequence>
<dbReference type="STRING" id="84035.SAMN05660742_11032"/>
<proteinExistence type="predicted"/>
<evidence type="ECO:0000313" key="1">
    <source>
        <dbReference type="EMBL" id="SEJ54807.1"/>
    </source>
</evidence>
<dbReference type="Proteomes" id="UP000199662">
    <property type="component" value="Unassembled WGS sequence"/>
</dbReference>
<gene>
    <name evidence="1" type="ORF">SAMN05660742_11032</name>
</gene>
<reference evidence="1 2" key="1">
    <citation type="submission" date="2016-10" db="EMBL/GenBank/DDBJ databases">
        <authorList>
            <person name="de Groot N.N."/>
        </authorList>
    </citation>
    <scope>NUCLEOTIDE SEQUENCE [LARGE SCALE GENOMIC DNA]</scope>
    <source>
        <strain evidence="1 2">DSM 2179</strain>
    </source>
</reference>
<accession>A0A1H6ZT92</accession>
<dbReference type="AlphaFoldDB" id="A0A1H6ZT92"/>
<dbReference type="EMBL" id="FNZK01000010">
    <property type="protein sequence ID" value="SEJ54807.1"/>
    <property type="molecule type" value="Genomic_DNA"/>
</dbReference>